<dbReference type="EMBL" id="FOLB01000012">
    <property type="protein sequence ID" value="SFC83840.1"/>
    <property type="molecule type" value="Genomic_DNA"/>
</dbReference>
<evidence type="ECO:0000313" key="3">
    <source>
        <dbReference type="Proteomes" id="UP000198832"/>
    </source>
</evidence>
<protein>
    <submittedName>
        <fullName evidence="2">L,D-peptidoglycan transpeptidase YkuD, ErfK/YbiS/YcfS/YnhG family</fullName>
    </submittedName>
</protein>
<name>A0A1I1MQK3_9ACTN</name>
<dbReference type="STRING" id="574651.SAMN04487968_11263"/>
<organism evidence="2 3">
    <name type="scientific">Nocardioides terrae</name>
    <dbReference type="NCBI Taxonomy" id="574651"/>
    <lineage>
        <taxon>Bacteria</taxon>
        <taxon>Bacillati</taxon>
        <taxon>Actinomycetota</taxon>
        <taxon>Actinomycetes</taxon>
        <taxon>Propionibacteriales</taxon>
        <taxon>Nocardioidaceae</taxon>
        <taxon>Nocardioides</taxon>
    </lineage>
</organism>
<evidence type="ECO:0000313" key="2">
    <source>
        <dbReference type="EMBL" id="SFC83840.1"/>
    </source>
</evidence>
<reference evidence="2 3" key="1">
    <citation type="submission" date="2016-10" db="EMBL/GenBank/DDBJ databases">
        <authorList>
            <person name="de Groot N.N."/>
        </authorList>
    </citation>
    <scope>NUCLEOTIDE SEQUENCE [LARGE SCALE GENOMIC DNA]</scope>
    <source>
        <strain evidence="2 3">CGMCC 1.7056</strain>
    </source>
</reference>
<evidence type="ECO:0000259" key="1">
    <source>
        <dbReference type="Pfam" id="PF03734"/>
    </source>
</evidence>
<dbReference type="OrthoDB" id="186490at2"/>
<feature type="domain" description="L,D-TPase catalytic" evidence="1">
    <location>
        <begin position="63"/>
        <end position="227"/>
    </location>
</feature>
<keyword evidence="3" id="KW-1185">Reference proteome</keyword>
<gene>
    <name evidence="2" type="ORF">SAMN04487968_11263</name>
</gene>
<dbReference type="PANTHER" id="PTHR38589:SF1">
    <property type="entry name" value="BLR0621 PROTEIN"/>
    <property type="match status" value="1"/>
</dbReference>
<proteinExistence type="predicted"/>
<dbReference type="Proteomes" id="UP000198832">
    <property type="component" value="Unassembled WGS sequence"/>
</dbReference>
<dbReference type="PANTHER" id="PTHR38589">
    <property type="entry name" value="BLR0621 PROTEIN"/>
    <property type="match status" value="1"/>
</dbReference>
<sequence length="236" mass="26292">MRRLVGLLRDLMPALLIGPLLALVPTSADAATVRLGGITVRLRPGTSQVVTADRTTGHHARVRLWSLRDGRWTVVAATADGRIGYGGLSRPAQRHQGDGTTPTGTFDLTFAFGTHARKPGWRMPFHRIRTGDYWVGDNSSAHYNRLRTKAQGGFRWWLPQSDDDASEHLIHYRSQYEYAFATSFNARQVRERGFAIFLHVNGRGATAGCVSAPRSFLRLLYRRLSAQRRPVIAIGS</sequence>
<dbReference type="Pfam" id="PF03734">
    <property type="entry name" value="YkuD"/>
    <property type="match status" value="1"/>
</dbReference>
<accession>A0A1I1MQK3</accession>
<dbReference type="InterPro" id="IPR005490">
    <property type="entry name" value="LD_TPept_cat_dom"/>
</dbReference>
<dbReference type="GO" id="GO:0016740">
    <property type="term" value="F:transferase activity"/>
    <property type="evidence" value="ECO:0007669"/>
    <property type="project" value="InterPro"/>
</dbReference>
<dbReference type="AlphaFoldDB" id="A0A1I1MQK3"/>
<dbReference type="RefSeq" id="WP_091125545.1">
    <property type="nucleotide sequence ID" value="NZ_FOLB01000012.1"/>
</dbReference>